<evidence type="ECO:0000256" key="1">
    <source>
        <dbReference type="ARBA" id="ARBA00001947"/>
    </source>
</evidence>
<reference evidence="9" key="1">
    <citation type="submission" date="2007-08" db="EMBL/GenBank/DDBJ databases">
        <authorList>
            <person name="Gloeckner G."/>
            <person name="Nowack E."/>
            <person name="Melkonian M."/>
        </authorList>
    </citation>
    <scope>NUCLEOTIDE SEQUENCE</scope>
</reference>
<evidence type="ECO:0000256" key="6">
    <source>
        <dbReference type="ARBA" id="ARBA00022833"/>
    </source>
</evidence>
<dbReference type="GO" id="GO:0006729">
    <property type="term" value="P:tetrahydrobiopterin biosynthetic process"/>
    <property type="evidence" value="ECO:0007669"/>
    <property type="project" value="UniProtKB-UniPathway"/>
</dbReference>
<name>B1X461_PAUCH</name>
<sequence>MTITRQASMACNGYGRSCVITRRANFSASHLYWLPELSDEENGTRFGLCSLRPGHGHNYELIVAVGGDLDCNGMVLNLSEVKTAIRSEVTDQLDFRFLNDCWADFSVAKPFGRLPTTEAITIAIWQRLIPLLPLRSLRLYEQSNLWADYLGKAMEVCLSIRTHFSAAHRLARIDLSQDQNENIYGKCARIHGHGHNYFLEITVRGNMNTRTGMVCDLAKFHKLVQDIIVEPFDHTFLNKDILHFSTCVPTAENIALHIADLLKSPILDLGVDLYKVHLQESPNNAAIVYVEKD</sequence>
<dbReference type="Gene3D" id="3.30.479.10">
    <property type="entry name" value="6-pyruvoyl tetrahydropterin synthase/QueD"/>
    <property type="match status" value="2"/>
</dbReference>
<dbReference type="EMBL" id="CP000815">
    <property type="protein sequence ID" value="ACB42730.1"/>
    <property type="molecule type" value="Genomic_DNA"/>
</dbReference>
<dbReference type="SUPFAM" id="SSF55620">
    <property type="entry name" value="Tetrahydrobiopterin biosynthesis enzymes-like"/>
    <property type="match status" value="2"/>
</dbReference>
<dbReference type="InterPro" id="IPR038418">
    <property type="entry name" value="6-PTP_synth/QueD_sf"/>
</dbReference>
<protein>
    <recommendedName>
        <fullName evidence="4">6-pyruvoyltetrahydropterin synthase</fullName>
        <ecNumber evidence="4">4.2.3.12</ecNumber>
    </recommendedName>
</protein>
<keyword evidence="8" id="KW-0456">Lyase</keyword>
<evidence type="ECO:0000256" key="7">
    <source>
        <dbReference type="ARBA" id="ARBA00023007"/>
    </source>
</evidence>
<comment type="cofactor">
    <cofactor evidence="1">
        <name>Zn(2+)</name>
        <dbReference type="ChEBI" id="CHEBI:29105"/>
    </cofactor>
</comment>
<dbReference type="GO" id="GO:0046872">
    <property type="term" value="F:metal ion binding"/>
    <property type="evidence" value="ECO:0007669"/>
    <property type="project" value="UniProtKB-KW"/>
</dbReference>
<proteinExistence type="inferred from homology"/>
<dbReference type="UniPathway" id="UPA00849">
    <property type="reaction ID" value="UER00819"/>
</dbReference>
<comment type="similarity">
    <text evidence="3">Belongs to the PTPS family.</text>
</comment>
<keyword evidence="9" id="KW-0934">Plastid</keyword>
<evidence type="ECO:0000256" key="2">
    <source>
        <dbReference type="ARBA" id="ARBA00005126"/>
    </source>
</evidence>
<evidence type="ECO:0000256" key="3">
    <source>
        <dbReference type="ARBA" id="ARBA00009164"/>
    </source>
</evidence>
<keyword evidence="7" id="KW-0783">Tetrahydrobiopterin biosynthesis</keyword>
<reference evidence="9" key="2">
    <citation type="journal article" date="2008" name="Curr. Biol.">
        <title>Chromatophore genome sequence of Paulinella sheds light on acquisition of photosynthesis by eukaryotes.</title>
        <authorList>
            <person name="Nowack E.C.M."/>
            <person name="Melkonian M."/>
            <person name="Gloeckner G."/>
        </authorList>
    </citation>
    <scope>NUCLEOTIDE SEQUENCE [LARGE SCALE GENOMIC DNA]</scope>
</reference>
<gene>
    <name evidence="9" type="ordered locus">PCC_0288</name>
</gene>
<dbReference type="Pfam" id="PF01242">
    <property type="entry name" value="PTPS"/>
    <property type="match status" value="2"/>
</dbReference>
<dbReference type="InterPro" id="IPR007115">
    <property type="entry name" value="6-PTP_synth/QueD"/>
</dbReference>
<evidence type="ECO:0000256" key="5">
    <source>
        <dbReference type="ARBA" id="ARBA00022723"/>
    </source>
</evidence>
<dbReference type="GeneID" id="6482045"/>
<accession>B1X461</accession>
<keyword evidence="6" id="KW-0862">Zinc</keyword>
<evidence type="ECO:0000256" key="4">
    <source>
        <dbReference type="ARBA" id="ARBA00013100"/>
    </source>
</evidence>
<dbReference type="PANTHER" id="PTHR12589:SF7">
    <property type="entry name" value="6-PYRUVOYL TETRAHYDROBIOPTERIN SYNTHASE"/>
    <property type="match status" value="1"/>
</dbReference>
<dbReference type="PANTHER" id="PTHR12589">
    <property type="entry name" value="PYRUVOYL TETRAHYDROBIOPTERIN SYNTHASE"/>
    <property type="match status" value="1"/>
</dbReference>
<evidence type="ECO:0000313" key="9">
    <source>
        <dbReference type="EMBL" id="ACB42730.1"/>
    </source>
</evidence>
<geneLocation type="organellar chromatophore" evidence="9"/>
<dbReference type="GO" id="GO:0003874">
    <property type="term" value="F:6-pyruvoyltetrahydropterin synthase activity"/>
    <property type="evidence" value="ECO:0007669"/>
    <property type="project" value="UniProtKB-EC"/>
</dbReference>
<keyword evidence="5" id="KW-0479">Metal-binding</keyword>
<dbReference type="AlphaFoldDB" id="B1X461"/>
<dbReference type="RefSeq" id="YP_002048940.1">
    <property type="nucleotide sequence ID" value="NC_011087.1"/>
</dbReference>
<organism evidence="9">
    <name type="scientific">Paulinella chromatophora</name>
    <dbReference type="NCBI Taxonomy" id="39717"/>
    <lineage>
        <taxon>Eukaryota</taxon>
        <taxon>Sar</taxon>
        <taxon>Rhizaria</taxon>
        <taxon>Cercozoa</taxon>
        <taxon>Imbricatea</taxon>
        <taxon>Silicofilosea</taxon>
        <taxon>Euglyphida</taxon>
        <taxon>Paulinellidae</taxon>
        <taxon>Paulinella</taxon>
    </lineage>
</organism>
<dbReference type="FunFam" id="3.30.479.10:FF:000003">
    <property type="entry name" value="6-pyruvoyl tetrahydrobiopterin synthase"/>
    <property type="match status" value="1"/>
</dbReference>
<evidence type="ECO:0000256" key="8">
    <source>
        <dbReference type="ARBA" id="ARBA00023239"/>
    </source>
</evidence>
<dbReference type="EC" id="4.2.3.12" evidence="4"/>
<comment type="pathway">
    <text evidence="2">Cofactor biosynthesis; tetrahydrobiopterin biosynthesis; tetrahydrobiopterin from 7,8-dihydroneopterin triphosphate: step 1/3.</text>
</comment>